<name>G2G8H6_9ACTN</name>
<dbReference type="AlphaFoldDB" id="G2G8H6"/>
<dbReference type="EMBL" id="AGBF01000018">
    <property type="protein sequence ID" value="EGX60197.1"/>
    <property type="molecule type" value="Genomic_DNA"/>
</dbReference>
<gene>
    <name evidence="2" type="ORF">SZN_08951</name>
</gene>
<keyword evidence="3" id="KW-1185">Reference proteome</keyword>
<accession>G2G8H6</accession>
<sequence length="105" mass="9918">MGVCVGVGGCSVGVGWGSAGRVGVGSAVRVGPGFGVPPGFCGRPGADALAPAEAAAEGDADASASFPSLPSPFFFPCLPPASVCGPWPTPPPEDAGPPSGASPAR</sequence>
<proteinExistence type="predicted"/>
<reference evidence="2 3" key="1">
    <citation type="submission" date="2011-08" db="EMBL/GenBank/DDBJ databases">
        <authorList>
            <person name="Lin Y."/>
            <person name="Hao X."/>
            <person name="Johnstone L."/>
            <person name="Miller S.J."/>
            <person name="Wei G."/>
            <person name="Rensing C."/>
        </authorList>
    </citation>
    <scope>NUCLEOTIDE SEQUENCE [LARGE SCALE GENOMIC DNA]</scope>
    <source>
        <strain evidence="2 3">K42</strain>
    </source>
</reference>
<feature type="region of interest" description="Disordered" evidence="1">
    <location>
        <begin position="85"/>
        <end position="105"/>
    </location>
</feature>
<comment type="caution">
    <text evidence="2">The sequence shown here is derived from an EMBL/GenBank/DDBJ whole genome shotgun (WGS) entry which is preliminary data.</text>
</comment>
<evidence type="ECO:0000313" key="2">
    <source>
        <dbReference type="EMBL" id="EGX60197.1"/>
    </source>
</evidence>
<organism evidence="2 3">
    <name type="scientific">Streptomyces zinciresistens K42</name>
    <dbReference type="NCBI Taxonomy" id="700597"/>
    <lineage>
        <taxon>Bacteria</taxon>
        <taxon>Bacillati</taxon>
        <taxon>Actinomycetota</taxon>
        <taxon>Actinomycetes</taxon>
        <taxon>Kitasatosporales</taxon>
        <taxon>Streptomycetaceae</taxon>
        <taxon>Streptomyces</taxon>
    </lineage>
</organism>
<protein>
    <submittedName>
        <fullName evidence="2">Uncharacterized protein</fullName>
    </submittedName>
</protein>
<dbReference type="Proteomes" id="UP000004217">
    <property type="component" value="Unassembled WGS sequence"/>
</dbReference>
<evidence type="ECO:0000256" key="1">
    <source>
        <dbReference type="SAM" id="MobiDB-lite"/>
    </source>
</evidence>
<evidence type="ECO:0000313" key="3">
    <source>
        <dbReference type="Proteomes" id="UP000004217"/>
    </source>
</evidence>